<evidence type="ECO:0000256" key="1">
    <source>
        <dbReference type="ARBA" id="ARBA00001917"/>
    </source>
</evidence>
<proteinExistence type="predicted"/>
<dbReference type="GO" id="GO:0017150">
    <property type="term" value="F:tRNA dihydrouridine synthase activity"/>
    <property type="evidence" value="ECO:0007669"/>
    <property type="project" value="InterPro"/>
</dbReference>
<keyword evidence="4" id="KW-0819">tRNA processing</keyword>
<keyword evidence="5" id="KW-0560">Oxidoreductase</keyword>
<evidence type="ECO:0000256" key="5">
    <source>
        <dbReference type="ARBA" id="ARBA00023002"/>
    </source>
</evidence>
<name>A0A7R8ZNN9_9CRUS</name>
<evidence type="ECO:0000256" key="2">
    <source>
        <dbReference type="ARBA" id="ARBA00022630"/>
    </source>
</evidence>
<accession>A0A7R8ZNN9</accession>
<dbReference type="Gene3D" id="3.20.20.70">
    <property type="entry name" value="Aldolase class I"/>
    <property type="match status" value="1"/>
</dbReference>
<dbReference type="GO" id="GO:0000049">
    <property type="term" value="F:tRNA binding"/>
    <property type="evidence" value="ECO:0007669"/>
    <property type="project" value="InterPro"/>
</dbReference>
<dbReference type="SUPFAM" id="SSF54768">
    <property type="entry name" value="dsRNA-binding domain-like"/>
    <property type="match status" value="1"/>
</dbReference>
<dbReference type="PROSITE" id="PS01136">
    <property type="entry name" value="UPF0034"/>
    <property type="match status" value="1"/>
</dbReference>
<keyword evidence="3" id="KW-0288">FMN</keyword>
<dbReference type="OrthoDB" id="10262250at2759"/>
<dbReference type="Gene3D" id="3.30.160.20">
    <property type="match status" value="1"/>
</dbReference>
<dbReference type="SUPFAM" id="SSF51395">
    <property type="entry name" value="FMN-linked oxidoreductases"/>
    <property type="match status" value="1"/>
</dbReference>
<organism evidence="7">
    <name type="scientific">Cyprideis torosa</name>
    <dbReference type="NCBI Taxonomy" id="163714"/>
    <lineage>
        <taxon>Eukaryota</taxon>
        <taxon>Metazoa</taxon>
        <taxon>Ecdysozoa</taxon>
        <taxon>Arthropoda</taxon>
        <taxon>Crustacea</taxon>
        <taxon>Oligostraca</taxon>
        <taxon>Ostracoda</taxon>
        <taxon>Podocopa</taxon>
        <taxon>Podocopida</taxon>
        <taxon>Cytherocopina</taxon>
        <taxon>Cytheroidea</taxon>
        <taxon>Cytherideidae</taxon>
        <taxon>Cyprideis</taxon>
    </lineage>
</organism>
<dbReference type="EMBL" id="OB660894">
    <property type="protein sequence ID" value="CAD7226681.1"/>
    <property type="molecule type" value="Genomic_DNA"/>
</dbReference>
<evidence type="ECO:0000259" key="6">
    <source>
        <dbReference type="Pfam" id="PF01207"/>
    </source>
</evidence>
<dbReference type="InterPro" id="IPR035587">
    <property type="entry name" value="DUS-like_FMN-bd"/>
</dbReference>
<evidence type="ECO:0000256" key="3">
    <source>
        <dbReference type="ARBA" id="ARBA00022643"/>
    </source>
</evidence>
<reference evidence="7" key="1">
    <citation type="submission" date="2020-11" db="EMBL/GenBank/DDBJ databases">
        <authorList>
            <person name="Tran Van P."/>
        </authorList>
    </citation>
    <scope>NUCLEOTIDE SEQUENCE</scope>
</reference>
<dbReference type="CDD" id="cd02801">
    <property type="entry name" value="DUS_like_FMN"/>
    <property type="match status" value="1"/>
</dbReference>
<dbReference type="CDD" id="cd19871">
    <property type="entry name" value="DSRM_DUS2L"/>
    <property type="match status" value="1"/>
</dbReference>
<dbReference type="InterPro" id="IPR052582">
    <property type="entry name" value="tRNA-DUS-like"/>
</dbReference>
<dbReference type="PANTHER" id="PTHR45936">
    <property type="entry name" value="TRNA-DIHYDROURIDINE(20) SYNTHASE [NAD(P)+]-LIKE"/>
    <property type="match status" value="1"/>
</dbReference>
<dbReference type="PANTHER" id="PTHR45936:SF1">
    <property type="entry name" value="TRNA-DIHYDROURIDINE(20) SYNTHASE [NAD(P)+]-LIKE"/>
    <property type="match status" value="1"/>
</dbReference>
<sequence length="426" mass="47328">MDYRDKLILAPMVRIGTLPLRLLALKYGADIVYTEELIDLKLLRTERVENVALGTVDFVDQSDGTVVFRTCEQERDRVVLQLGTADADRAAEVLRKVGRDIAAIDVNMGCPKSFSLKGGMGAALLKKPETVRQILTRLVKESPVPVTCKIRILPDAEELVALVKVIRDSGVKALAVHGRFVQERPRDKNHNDVIRQIVQAFPDLPIIANGGSGEISCFSDIGAFKESTGASSVMLARVAQWNPSIFRPEGKLGRQEVVRDYLRLCIRFGHCAVNAKYCIQSMIQEAQGTTDWGRALLQASTMEEICAVFEMEEELAEFRREVSAKKESVSAARSASPELKRPLLLLWSRRRGLPQPKYSVEVRSRIFQATVHVEGVGYRSSPGEKNRRYAEQAAALVWQKHNGVTPTDVFQHSRSSSVTLAKDDAG</sequence>
<dbReference type="InterPro" id="IPR013785">
    <property type="entry name" value="Aldolase_TIM"/>
</dbReference>
<dbReference type="GO" id="GO:0005737">
    <property type="term" value="C:cytoplasm"/>
    <property type="evidence" value="ECO:0007669"/>
    <property type="project" value="TreeGrafter"/>
</dbReference>
<dbReference type="Pfam" id="PF01207">
    <property type="entry name" value="Dus"/>
    <property type="match status" value="1"/>
</dbReference>
<feature type="domain" description="DUS-like FMN-binding" evidence="6">
    <location>
        <begin position="8"/>
        <end position="325"/>
    </location>
</feature>
<protein>
    <recommendedName>
        <fullName evidence="6">DUS-like FMN-binding domain-containing protein</fullName>
    </recommendedName>
</protein>
<dbReference type="GO" id="GO:0050660">
    <property type="term" value="F:flavin adenine dinucleotide binding"/>
    <property type="evidence" value="ECO:0007669"/>
    <property type="project" value="InterPro"/>
</dbReference>
<evidence type="ECO:0000313" key="7">
    <source>
        <dbReference type="EMBL" id="CAD7226681.1"/>
    </source>
</evidence>
<gene>
    <name evidence="7" type="ORF">CTOB1V02_LOCUS4597</name>
</gene>
<dbReference type="AlphaFoldDB" id="A0A7R8ZNN9"/>
<dbReference type="InterPro" id="IPR044463">
    <property type="entry name" value="DUS2_DSRM"/>
</dbReference>
<dbReference type="InterPro" id="IPR018517">
    <property type="entry name" value="tRNA_hU_synthase_CS"/>
</dbReference>
<evidence type="ECO:0000256" key="4">
    <source>
        <dbReference type="ARBA" id="ARBA00022694"/>
    </source>
</evidence>
<comment type="cofactor">
    <cofactor evidence="1">
        <name>FMN</name>
        <dbReference type="ChEBI" id="CHEBI:58210"/>
    </cofactor>
</comment>
<keyword evidence="2" id="KW-0285">Flavoprotein</keyword>